<dbReference type="PANTHER" id="PTHR35596">
    <property type="entry name" value="DUF2263 DOMAIN-CONTAINING PROTEIN"/>
    <property type="match status" value="1"/>
</dbReference>
<protein>
    <submittedName>
        <fullName evidence="1">TIGR02452 family protein</fullName>
    </submittedName>
</protein>
<accession>A0A1M6HU12</accession>
<dbReference type="AlphaFoldDB" id="A0A1M6HU12"/>
<evidence type="ECO:0000313" key="2">
    <source>
        <dbReference type="Proteomes" id="UP000184310"/>
    </source>
</evidence>
<dbReference type="RefSeq" id="WP_072986135.1">
    <property type="nucleotide sequence ID" value="NZ_FQZB01000007.1"/>
</dbReference>
<keyword evidence="2" id="KW-1185">Reference proteome</keyword>
<name>A0A1M6HU12_9CLOT</name>
<reference evidence="1 2" key="1">
    <citation type="submission" date="2016-11" db="EMBL/GenBank/DDBJ databases">
        <authorList>
            <person name="Jaros S."/>
            <person name="Januszkiewicz K."/>
            <person name="Wedrychowicz H."/>
        </authorList>
    </citation>
    <scope>NUCLEOTIDE SEQUENCE [LARGE SCALE GENOMIC DNA]</scope>
    <source>
        <strain evidence="1 2">DSM 21758</strain>
    </source>
</reference>
<dbReference type="PANTHER" id="PTHR35596:SF1">
    <property type="entry name" value="MICROBIAL-TYPE PARG CATALYTIC DOMAIN-CONTAINING PROTEIN"/>
    <property type="match status" value="1"/>
</dbReference>
<evidence type="ECO:0000313" key="1">
    <source>
        <dbReference type="EMBL" id="SHJ25685.1"/>
    </source>
</evidence>
<dbReference type="Proteomes" id="UP000184310">
    <property type="component" value="Unassembled WGS sequence"/>
</dbReference>
<proteinExistence type="predicted"/>
<sequence length="59" mass="7137">MKREGCGVFRNDPKVISKYFKELLFEENYISYFDNIIFAVFDNSKSQDCIKCFEREFFS</sequence>
<gene>
    <name evidence="1" type="ORF">SAMN02745163_01579</name>
</gene>
<dbReference type="InterPro" id="IPR043472">
    <property type="entry name" value="Macro_dom-like"/>
</dbReference>
<dbReference type="OrthoDB" id="9806181at2"/>
<dbReference type="Gene3D" id="3.40.220.10">
    <property type="entry name" value="Leucine Aminopeptidase, subunit E, domain 1"/>
    <property type="match status" value="1"/>
</dbReference>
<dbReference type="EMBL" id="FQZB01000007">
    <property type="protein sequence ID" value="SHJ25685.1"/>
    <property type="molecule type" value="Genomic_DNA"/>
</dbReference>
<organism evidence="1 2">
    <name type="scientific">Clostridium cavendishii DSM 21758</name>
    <dbReference type="NCBI Taxonomy" id="1121302"/>
    <lineage>
        <taxon>Bacteria</taxon>
        <taxon>Bacillati</taxon>
        <taxon>Bacillota</taxon>
        <taxon>Clostridia</taxon>
        <taxon>Eubacteriales</taxon>
        <taxon>Clostridiaceae</taxon>
        <taxon>Clostridium</taxon>
    </lineage>
</organism>